<dbReference type="NCBIfam" id="NF033779">
    <property type="entry name" value="Tim44_TimA_adap"/>
    <property type="match status" value="1"/>
</dbReference>
<dbReference type="InterPro" id="IPR007379">
    <property type="entry name" value="Tim44-like_dom"/>
</dbReference>
<dbReference type="InterPro" id="IPR032710">
    <property type="entry name" value="NTF2-like_dom_sf"/>
</dbReference>
<comment type="caution">
    <text evidence="2">The sequence shown here is derived from an EMBL/GenBank/DDBJ whole genome shotgun (WGS) entry which is preliminary data.</text>
</comment>
<protein>
    <submittedName>
        <fullName evidence="2">Tim44 domain-containing protein</fullName>
    </submittedName>
</protein>
<dbReference type="SMART" id="SM00978">
    <property type="entry name" value="Tim44"/>
    <property type="match status" value="1"/>
</dbReference>
<dbReference type="SUPFAM" id="SSF54427">
    <property type="entry name" value="NTF2-like"/>
    <property type="match status" value="1"/>
</dbReference>
<dbReference type="Proteomes" id="UP001516351">
    <property type="component" value="Unassembled WGS sequence"/>
</dbReference>
<dbReference type="EMBL" id="JABXXV010000001">
    <property type="protein sequence ID" value="NVN45650.1"/>
    <property type="molecule type" value="Genomic_DNA"/>
</dbReference>
<keyword evidence="3" id="KW-1185">Reference proteome</keyword>
<name>A0ABX2P2D1_9PROT</name>
<evidence type="ECO:0000259" key="1">
    <source>
        <dbReference type="SMART" id="SM00978"/>
    </source>
</evidence>
<sequence>MMSFLENIPYDIVIFALLSLVLVWRLRAVLGRRVDVGGQEAAGPMPMPQGQGRVDVPQPVLEEPSARFDIPQPSTRVGQILGEIAVSQPGFRSEVFLENTQKAFRAVVAAFAEGDRATLRTYLTPDAFAGFDAAIVAREAAQQKQRTEIVGINSLAIVDAFFSRINGHEKARIDVQIVSRQISILNDVDGQPLIGTESVTEFSDLWQFESESGPGLPPSTWHLAAARAA</sequence>
<dbReference type="Gene3D" id="3.10.450.240">
    <property type="match status" value="1"/>
</dbReference>
<gene>
    <name evidence="2" type="ORF">HW542_02370</name>
</gene>
<evidence type="ECO:0000313" key="2">
    <source>
        <dbReference type="EMBL" id="NVN45650.1"/>
    </source>
</evidence>
<feature type="domain" description="Tim44-like" evidence="1">
    <location>
        <begin position="77"/>
        <end position="228"/>
    </location>
</feature>
<accession>A0ABX2P2D1</accession>
<reference evidence="2 3" key="1">
    <citation type="submission" date="2020-06" db="EMBL/GenBank/DDBJ databases">
        <title>Synonyms of Asaia species.</title>
        <authorList>
            <person name="Sombolestani A."/>
        </authorList>
    </citation>
    <scope>NUCLEOTIDE SEQUENCE [LARGE SCALE GENOMIC DNA]</scope>
    <source>
        <strain evidence="2 3">LMG 27047</strain>
    </source>
</reference>
<proteinExistence type="predicted"/>
<evidence type="ECO:0000313" key="3">
    <source>
        <dbReference type="Proteomes" id="UP001516351"/>
    </source>
</evidence>
<dbReference type="Pfam" id="PF04280">
    <property type="entry name" value="Tim44"/>
    <property type="match status" value="1"/>
</dbReference>
<organism evidence="2 3">
    <name type="scientific">Asaia spathodeae</name>
    <dbReference type="NCBI Taxonomy" id="657016"/>
    <lineage>
        <taxon>Bacteria</taxon>
        <taxon>Pseudomonadati</taxon>
        <taxon>Pseudomonadota</taxon>
        <taxon>Alphaproteobacteria</taxon>
        <taxon>Acetobacterales</taxon>
        <taxon>Acetobacteraceae</taxon>
        <taxon>Asaia</taxon>
    </lineage>
</organism>